<protein>
    <submittedName>
        <fullName evidence="2">Glycylpeptide N-tetradecanoyltransferase</fullName>
    </submittedName>
</protein>
<name>A0A0N5CE43_STREA</name>
<keyword evidence="1" id="KW-1185">Reference proteome</keyword>
<dbReference type="Proteomes" id="UP000046392">
    <property type="component" value="Unplaced"/>
</dbReference>
<dbReference type="AlphaFoldDB" id="A0A0N5CE43"/>
<evidence type="ECO:0000313" key="1">
    <source>
        <dbReference type="Proteomes" id="UP000046392"/>
    </source>
</evidence>
<proteinExistence type="predicted"/>
<sequence>MCEKTKIHLGLNDLWRKYPNIFQYNTNNARRLIVGKLIENYVEDEKVCPHHVLHLLFQDKEMVNLIKNKKYTFKLLCKSSNYGQFIYLTLLVIIKKGKKFRGGLGDIITNMLKPPFYLKTNEEVSKFIENVLIYVCIRRSRLRRIDNCNIVLNFLEFNRIHTNLIFDAVEKEHEKDYRPHIRPIKDYELRNYEKLI</sequence>
<dbReference type="WBParaSite" id="SPAL_0001613300.1">
    <property type="protein sequence ID" value="SPAL_0001613300.1"/>
    <property type="gene ID" value="SPAL_0001613300"/>
</dbReference>
<accession>A0A0N5CE43</accession>
<reference evidence="2" key="1">
    <citation type="submission" date="2017-02" db="UniProtKB">
        <authorList>
            <consortium name="WormBaseParasite"/>
        </authorList>
    </citation>
    <scope>IDENTIFICATION</scope>
</reference>
<organism evidence="1 2">
    <name type="scientific">Strongyloides papillosus</name>
    <name type="common">Intestinal threadworm</name>
    <dbReference type="NCBI Taxonomy" id="174720"/>
    <lineage>
        <taxon>Eukaryota</taxon>
        <taxon>Metazoa</taxon>
        <taxon>Ecdysozoa</taxon>
        <taxon>Nematoda</taxon>
        <taxon>Chromadorea</taxon>
        <taxon>Rhabditida</taxon>
        <taxon>Tylenchina</taxon>
        <taxon>Panagrolaimomorpha</taxon>
        <taxon>Strongyloidoidea</taxon>
        <taxon>Strongyloididae</taxon>
        <taxon>Strongyloides</taxon>
    </lineage>
</organism>
<evidence type="ECO:0000313" key="2">
    <source>
        <dbReference type="WBParaSite" id="SPAL_0001613300.1"/>
    </source>
</evidence>